<organism evidence="2 3">
    <name type="scientific">Sinimarinibacterium flocculans</name>
    <dbReference type="NCBI Taxonomy" id="985250"/>
    <lineage>
        <taxon>Bacteria</taxon>
        <taxon>Pseudomonadati</taxon>
        <taxon>Pseudomonadota</taxon>
        <taxon>Gammaproteobacteria</taxon>
        <taxon>Nevskiales</taxon>
        <taxon>Nevskiaceae</taxon>
        <taxon>Sinimarinibacterium</taxon>
    </lineage>
</organism>
<comment type="caution">
    <text evidence="2">The sequence shown here is derived from an EMBL/GenBank/DDBJ whole genome shotgun (WGS) entry which is preliminary data.</text>
</comment>
<dbReference type="EMBL" id="QICN01000008">
    <property type="protein sequence ID" value="PXV66078.1"/>
    <property type="molecule type" value="Genomic_DNA"/>
</dbReference>
<dbReference type="AlphaFoldDB" id="A0A318E6V9"/>
<dbReference type="SUPFAM" id="SSF52091">
    <property type="entry name" value="SpoIIaa-like"/>
    <property type="match status" value="1"/>
</dbReference>
<dbReference type="InterPro" id="IPR058548">
    <property type="entry name" value="MlaB-like_STAS"/>
</dbReference>
<protein>
    <submittedName>
        <fullName evidence="2">Anti-anti-sigma regulatory factor</fullName>
    </submittedName>
</protein>
<name>A0A318E6V9_9GAMM</name>
<keyword evidence="3" id="KW-1185">Reference proteome</keyword>
<dbReference type="Proteomes" id="UP000248330">
    <property type="component" value="Unassembled WGS sequence"/>
</dbReference>
<accession>A0A318E6V9</accession>
<gene>
    <name evidence="2" type="ORF">C8D93_10850</name>
</gene>
<dbReference type="PROSITE" id="PS50801">
    <property type="entry name" value="STAS"/>
    <property type="match status" value="1"/>
</dbReference>
<dbReference type="Gene3D" id="3.30.750.24">
    <property type="entry name" value="STAS domain"/>
    <property type="match status" value="1"/>
</dbReference>
<sequence length="110" mass="11137">MGSTETDDTVDAGSPPVAATVSLPGDLGIEQAAALKALLMPVAAEAAPVLIDGAAVERLHASALQMLAAVFRDRRDAGLQTGWLQTSAALTAATATLGLSEILSLNPERT</sequence>
<dbReference type="InterPro" id="IPR002645">
    <property type="entry name" value="STAS_dom"/>
</dbReference>
<dbReference type="InterPro" id="IPR036513">
    <property type="entry name" value="STAS_dom_sf"/>
</dbReference>
<evidence type="ECO:0000313" key="2">
    <source>
        <dbReference type="EMBL" id="PXV66078.1"/>
    </source>
</evidence>
<feature type="domain" description="STAS" evidence="1">
    <location>
        <begin position="8"/>
        <end position="110"/>
    </location>
</feature>
<dbReference type="Pfam" id="PF13466">
    <property type="entry name" value="STAS_2"/>
    <property type="match status" value="1"/>
</dbReference>
<evidence type="ECO:0000313" key="3">
    <source>
        <dbReference type="Proteomes" id="UP000248330"/>
    </source>
</evidence>
<reference evidence="2 3" key="1">
    <citation type="submission" date="2018-04" db="EMBL/GenBank/DDBJ databases">
        <title>Genomic Encyclopedia of Type Strains, Phase IV (KMG-IV): sequencing the most valuable type-strain genomes for metagenomic binning, comparative biology and taxonomic classification.</title>
        <authorList>
            <person name="Goeker M."/>
        </authorList>
    </citation>
    <scope>NUCLEOTIDE SEQUENCE [LARGE SCALE GENOMIC DNA]</scope>
    <source>
        <strain evidence="2 3">DSM 104150</strain>
    </source>
</reference>
<evidence type="ECO:0000259" key="1">
    <source>
        <dbReference type="PROSITE" id="PS50801"/>
    </source>
</evidence>
<dbReference type="RefSeq" id="WP_170124034.1">
    <property type="nucleotide sequence ID" value="NZ_CAWNXA010000008.1"/>
</dbReference>
<proteinExistence type="predicted"/>